<gene>
    <name evidence="1" type="ORF">IAR55_000805</name>
</gene>
<comment type="caution">
    <text evidence="1">The sequence shown here is derived from an EMBL/GenBank/DDBJ whole genome shotgun (WGS) entry which is preliminary data.</text>
</comment>
<evidence type="ECO:0008006" key="3">
    <source>
        <dbReference type="Google" id="ProtNLM"/>
    </source>
</evidence>
<reference evidence="1 2" key="1">
    <citation type="journal article" date="2024" name="bioRxiv">
        <title>Comparative genomics of Cryptococcus and Kwoniella reveals pathogenesis evolution and contrasting karyotype dynamics via intercentromeric recombination or chromosome fusion.</title>
        <authorList>
            <person name="Coelho M.A."/>
            <person name="David-Palma M."/>
            <person name="Shea T."/>
            <person name="Bowers K."/>
            <person name="McGinley-Smith S."/>
            <person name="Mohammad A.W."/>
            <person name="Gnirke A."/>
            <person name="Yurkov A.M."/>
            <person name="Nowrousian M."/>
            <person name="Sun S."/>
            <person name="Cuomo C.A."/>
            <person name="Heitman J."/>
        </authorList>
    </citation>
    <scope>NUCLEOTIDE SEQUENCE [LARGE SCALE GENOMIC DNA]</scope>
    <source>
        <strain evidence="1 2">CBS 13917</strain>
    </source>
</reference>
<dbReference type="RefSeq" id="XP_066805139.1">
    <property type="nucleotide sequence ID" value="XM_066943938.1"/>
</dbReference>
<dbReference type="InterPro" id="IPR022234">
    <property type="entry name" value="DUF3759"/>
</dbReference>
<accession>A0AAW0Z3X3</accession>
<dbReference type="Proteomes" id="UP001388673">
    <property type="component" value="Unassembled WGS sequence"/>
</dbReference>
<protein>
    <recommendedName>
        <fullName evidence="3">CipC protein</fullName>
    </recommendedName>
</protein>
<keyword evidence="2" id="KW-1185">Reference proteome</keyword>
<proteinExistence type="predicted"/>
<dbReference type="Pfam" id="PF12585">
    <property type="entry name" value="DUF3759"/>
    <property type="match status" value="1"/>
</dbReference>
<organism evidence="1 2">
    <name type="scientific">Kwoniella newhampshirensis</name>
    <dbReference type="NCBI Taxonomy" id="1651941"/>
    <lineage>
        <taxon>Eukaryota</taxon>
        <taxon>Fungi</taxon>
        <taxon>Dikarya</taxon>
        <taxon>Basidiomycota</taxon>
        <taxon>Agaricomycotina</taxon>
        <taxon>Tremellomycetes</taxon>
        <taxon>Tremellales</taxon>
        <taxon>Cryptococcaceae</taxon>
        <taxon>Kwoniella</taxon>
    </lineage>
</organism>
<dbReference type="AlphaFoldDB" id="A0AAW0Z3X3"/>
<dbReference type="EMBL" id="JBCAWK010000002">
    <property type="protein sequence ID" value="KAK8865660.1"/>
    <property type="molecule type" value="Genomic_DNA"/>
</dbReference>
<dbReference type="GeneID" id="92178064"/>
<dbReference type="KEGG" id="kne:92178064"/>
<sequence length="111" mass="12214">MGLFDFFNNDASGRDQVYGIDPENPEHKSKLSHELIGGAAGFEAMKAYEQHCAQNGQPPSHAFAKELIAGFAAAEVDKLFETKGLDAYDREEAKRHAKQQAIEALNQSGQY</sequence>
<evidence type="ECO:0000313" key="2">
    <source>
        <dbReference type="Proteomes" id="UP001388673"/>
    </source>
</evidence>
<dbReference type="PANTHER" id="PTHR37450">
    <property type="entry name" value="CIPC PROTEIN"/>
    <property type="match status" value="1"/>
</dbReference>
<evidence type="ECO:0000313" key="1">
    <source>
        <dbReference type="EMBL" id="KAK8865660.1"/>
    </source>
</evidence>
<dbReference type="PANTHER" id="PTHR37450:SF1">
    <property type="entry name" value="CIPC PROTEIN"/>
    <property type="match status" value="1"/>
</dbReference>
<name>A0AAW0Z3X3_9TREE</name>